<feature type="compositionally biased region" description="Basic and acidic residues" evidence="1">
    <location>
        <begin position="86"/>
        <end position="95"/>
    </location>
</feature>
<feature type="region of interest" description="Disordered" evidence="1">
    <location>
        <begin position="175"/>
        <end position="199"/>
    </location>
</feature>
<feature type="compositionally biased region" description="Low complexity" evidence="1">
    <location>
        <begin position="392"/>
        <end position="403"/>
    </location>
</feature>
<reference evidence="2" key="1">
    <citation type="journal article" date="2023" name="Mol. Phylogenet. Evol.">
        <title>Genome-scale phylogeny and comparative genomics of the fungal order Sordariales.</title>
        <authorList>
            <person name="Hensen N."/>
            <person name="Bonometti L."/>
            <person name="Westerberg I."/>
            <person name="Brannstrom I.O."/>
            <person name="Guillou S."/>
            <person name="Cros-Aarteil S."/>
            <person name="Calhoun S."/>
            <person name="Haridas S."/>
            <person name="Kuo A."/>
            <person name="Mondo S."/>
            <person name="Pangilinan J."/>
            <person name="Riley R."/>
            <person name="LaButti K."/>
            <person name="Andreopoulos B."/>
            <person name="Lipzen A."/>
            <person name="Chen C."/>
            <person name="Yan M."/>
            <person name="Daum C."/>
            <person name="Ng V."/>
            <person name="Clum A."/>
            <person name="Steindorff A."/>
            <person name="Ohm R.A."/>
            <person name="Martin F."/>
            <person name="Silar P."/>
            <person name="Natvig D.O."/>
            <person name="Lalanne C."/>
            <person name="Gautier V."/>
            <person name="Ament-Velasquez S.L."/>
            <person name="Kruys A."/>
            <person name="Hutchinson M.I."/>
            <person name="Powell A.J."/>
            <person name="Barry K."/>
            <person name="Miller A.N."/>
            <person name="Grigoriev I.V."/>
            <person name="Debuchy R."/>
            <person name="Gladieux P."/>
            <person name="Hiltunen Thoren M."/>
            <person name="Johannesson H."/>
        </authorList>
    </citation>
    <scope>NUCLEOTIDE SEQUENCE</scope>
    <source>
        <strain evidence="2">CBS 141.50</strain>
    </source>
</reference>
<feature type="region of interest" description="Disordered" evidence="1">
    <location>
        <begin position="17"/>
        <end position="44"/>
    </location>
</feature>
<feature type="compositionally biased region" description="Basic and acidic residues" evidence="1">
    <location>
        <begin position="362"/>
        <end position="372"/>
    </location>
</feature>
<feature type="compositionally biased region" description="Low complexity" evidence="1">
    <location>
        <begin position="184"/>
        <end position="199"/>
    </location>
</feature>
<reference evidence="2" key="2">
    <citation type="submission" date="2023-05" db="EMBL/GenBank/DDBJ databases">
        <authorList>
            <consortium name="Lawrence Berkeley National Laboratory"/>
            <person name="Steindorff A."/>
            <person name="Hensen N."/>
            <person name="Bonometti L."/>
            <person name="Westerberg I."/>
            <person name="Brannstrom I.O."/>
            <person name="Guillou S."/>
            <person name="Cros-Aarteil S."/>
            <person name="Calhoun S."/>
            <person name="Haridas S."/>
            <person name="Kuo A."/>
            <person name="Mondo S."/>
            <person name="Pangilinan J."/>
            <person name="Riley R."/>
            <person name="Labutti K."/>
            <person name="Andreopoulos B."/>
            <person name="Lipzen A."/>
            <person name="Chen C."/>
            <person name="Yanf M."/>
            <person name="Daum C."/>
            <person name="Ng V."/>
            <person name="Clum A."/>
            <person name="Ohm R."/>
            <person name="Martin F."/>
            <person name="Silar P."/>
            <person name="Natvig D."/>
            <person name="Lalanne C."/>
            <person name="Gautier V."/>
            <person name="Ament-Velasquez S.L."/>
            <person name="Kruys A."/>
            <person name="Hutchinson M.I."/>
            <person name="Powell A.J."/>
            <person name="Barry K."/>
            <person name="Miller A.N."/>
            <person name="Grigoriev I.V."/>
            <person name="Debuchy R."/>
            <person name="Gladieux P."/>
            <person name="Thoren M.H."/>
            <person name="Johannesson H."/>
        </authorList>
    </citation>
    <scope>NUCLEOTIDE SEQUENCE</scope>
    <source>
        <strain evidence="2">CBS 141.50</strain>
    </source>
</reference>
<evidence type="ECO:0000256" key="1">
    <source>
        <dbReference type="SAM" id="MobiDB-lite"/>
    </source>
</evidence>
<dbReference type="RefSeq" id="XP_062636327.1">
    <property type="nucleotide sequence ID" value="XM_062784017.1"/>
</dbReference>
<gene>
    <name evidence="2" type="ORF">C8A04DRAFT_37833</name>
</gene>
<organism evidence="2 3">
    <name type="scientific">Dichotomopilus funicola</name>
    <dbReference type="NCBI Taxonomy" id="1934379"/>
    <lineage>
        <taxon>Eukaryota</taxon>
        <taxon>Fungi</taxon>
        <taxon>Dikarya</taxon>
        <taxon>Ascomycota</taxon>
        <taxon>Pezizomycotina</taxon>
        <taxon>Sordariomycetes</taxon>
        <taxon>Sordariomycetidae</taxon>
        <taxon>Sordariales</taxon>
        <taxon>Chaetomiaceae</taxon>
        <taxon>Dichotomopilus</taxon>
    </lineage>
</organism>
<dbReference type="EMBL" id="MU853591">
    <property type="protein sequence ID" value="KAK4142956.1"/>
    <property type="molecule type" value="Genomic_DNA"/>
</dbReference>
<proteinExistence type="predicted"/>
<sequence>MFASEPPWRMQYKMNFAGERISNGHRPTRPYKPSSRVPEGQVDPEELSRRLYVVLAEQKALAERKRRHRGEVPARKDVVAHLTSSRRREAARTKPAEPPTDSATDLGKTVSATSRNAPRTGGEATVPAAAQQEPYHHVPQEAAKQFTRTTTVDNMRDSSLVHKLSKNALKFHLDGGRQARPAGNTNNTNPNTNPQEPPAAIAPAELTRALQQTQAERERLLDRNQFQRTSALEDAARQDQHAPPAPKQQHTFQGELARILPRSNSTKHQNHSRRYSTGTTADILAHSSTADSNRVTTRGPGTGPNPNAYARHSYMAPDTLTMDTLLEDAALAQHPECLHHHQQQSQETTTTAADDNLTRFPPPDRARTDWTQRDSATAAASERQCSPPLLPQQPLNQPPLLSHNLPPHLLNPIHTLPLATLQLPLLPIPIQQQLDQLTKLTHPITRITRIRPSPPERFGTATQADVARPGLGGVVVGDGTTG</sequence>
<evidence type="ECO:0000313" key="3">
    <source>
        <dbReference type="Proteomes" id="UP001302676"/>
    </source>
</evidence>
<evidence type="ECO:0000313" key="2">
    <source>
        <dbReference type="EMBL" id="KAK4142956.1"/>
    </source>
</evidence>
<feature type="region of interest" description="Disordered" evidence="1">
    <location>
        <begin position="337"/>
        <end position="403"/>
    </location>
</feature>
<feature type="compositionally biased region" description="Basic and acidic residues" evidence="1">
    <location>
        <begin position="70"/>
        <end position="79"/>
    </location>
</feature>
<feature type="compositionally biased region" description="Polar residues" evidence="1">
    <location>
        <begin position="275"/>
        <end position="296"/>
    </location>
</feature>
<feature type="region of interest" description="Disordered" evidence="1">
    <location>
        <begin position="232"/>
        <end position="251"/>
    </location>
</feature>
<accession>A0AAN6ZMT6</accession>
<name>A0AAN6ZMT6_9PEZI</name>
<dbReference type="AlphaFoldDB" id="A0AAN6ZMT6"/>
<dbReference type="Proteomes" id="UP001302676">
    <property type="component" value="Unassembled WGS sequence"/>
</dbReference>
<comment type="caution">
    <text evidence="2">The sequence shown here is derived from an EMBL/GenBank/DDBJ whole genome shotgun (WGS) entry which is preliminary data.</text>
</comment>
<feature type="region of interest" description="Disordered" evidence="1">
    <location>
        <begin position="60"/>
        <end position="135"/>
    </location>
</feature>
<feature type="region of interest" description="Disordered" evidence="1">
    <location>
        <begin position="260"/>
        <end position="308"/>
    </location>
</feature>
<dbReference type="GeneID" id="87820630"/>
<keyword evidence="3" id="KW-1185">Reference proteome</keyword>
<protein>
    <submittedName>
        <fullName evidence="2">Uncharacterized protein</fullName>
    </submittedName>
</protein>